<dbReference type="EMBL" id="CAADHY010000013">
    <property type="protein sequence ID" value="VFR18372.1"/>
    <property type="molecule type" value="Genomic_DNA"/>
</dbReference>
<keyword evidence="3" id="KW-0804">Transcription</keyword>
<feature type="domain" description="HTH lacI-type" evidence="4">
    <location>
        <begin position="7"/>
        <end position="61"/>
    </location>
</feature>
<evidence type="ECO:0000259" key="4">
    <source>
        <dbReference type="PROSITE" id="PS50932"/>
    </source>
</evidence>
<evidence type="ECO:0000313" key="5">
    <source>
        <dbReference type="EMBL" id="VFR18372.1"/>
    </source>
</evidence>
<evidence type="ECO:0000256" key="2">
    <source>
        <dbReference type="ARBA" id="ARBA00023125"/>
    </source>
</evidence>
<dbReference type="InterPro" id="IPR000843">
    <property type="entry name" value="HTH_LacI"/>
</dbReference>
<dbReference type="PROSITE" id="PS50932">
    <property type="entry name" value="HTH_LACI_2"/>
    <property type="match status" value="1"/>
</dbReference>
<dbReference type="PANTHER" id="PTHR30146:SF33">
    <property type="entry name" value="TRANSCRIPTIONAL REGULATOR"/>
    <property type="match status" value="1"/>
</dbReference>
<dbReference type="SUPFAM" id="SSF47413">
    <property type="entry name" value="lambda repressor-like DNA-binding domains"/>
    <property type="match status" value="1"/>
</dbReference>
<accession>A0A484NXN9</accession>
<dbReference type="GO" id="GO:0000976">
    <property type="term" value="F:transcription cis-regulatory region binding"/>
    <property type="evidence" value="ECO:0007669"/>
    <property type="project" value="TreeGrafter"/>
</dbReference>
<dbReference type="PANTHER" id="PTHR30146">
    <property type="entry name" value="LACI-RELATED TRANSCRIPTIONAL REPRESSOR"/>
    <property type="match status" value="1"/>
</dbReference>
<keyword evidence="2" id="KW-0238">DNA-binding</keyword>
<organism evidence="5">
    <name type="scientific">plant metagenome</name>
    <dbReference type="NCBI Taxonomy" id="1297885"/>
    <lineage>
        <taxon>unclassified sequences</taxon>
        <taxon>metagenomes</taxon>
        <taxon>organismal metagenomes</taxon>
    </lineage>
</organism>
<dbReference type="Gene3D" id="1.10.260.40">
    <property type="entry name" value="lambda repressor-like DNA-binding domains"/>
    <property type="match status" value="1"/>
</dbReference>
<evidence type="ECO:0000256" key="3">
    <source>
        <dbReference type="ARBA" id="ARBA00023163"/>
    </source>
</evidence>
<dbReference type="PROSITE" id="PS00356">
    <property type="entry name" value="HTH_LACI_1"/>
    <property type="match status" value="1"/>
</dbReference>
<dbReference type="CDD" id="cd01392">
    <property type="entry name" value="HTH_LacI"/>
    <property type="match status" value="1"/>
</dbReference>
<keyword evidence="1" id="KW-0805">Transcription regulation</keyword>
<dbReference type="Pfam" id="PF00356">
    <property type="entry name" value="LacI"/>
    <property type="match status" value="1"/>
</dbReference>
<dbReference type="InterPro" id="IPR046335">
    <property type="entry name" value="LacI/GalR-like_sensor"/>
</dbReference>
<protein>
    <submittedName>
        <fullName evidence="5">Transcriptional regulator, LacI family</fullName>
    </submittedName>
</protein>
<gene>
    <name evidence="5" type="ORF">AMP9_0306</name>
</gene>
<dbReference type="Gene3D" id="3.40.50.2300">
    <property type="match status" value="2"/>
</dbReference>
<proteinExistence type="predicted"/>
<dbReference type="SUPFAM" id="SSF53822">
    <property type="entry name" value="Periplasmic binding protein-like I"/>
    <property type="match status" value="1"/>
</dbReference>
<dbReference type="SMART" id="SM00354">
    <property type="entry name" value="HTH_LACI"/>
    <property type="match status" value="1"/>
</dbReference>
<dbReference type="AlphaFoldDB" id="A0A484NXN9"/>
<name>A0A484NXN9_9ZZZZ</name>
<dbReference type="InterPro" id="IPR028082">
    <property type="entry name" value="Peripla_BP_I"/>
</dbReference>
<reference evidence="5" key="1">
    <citation type="submission" date="2019-03" db="EMBL/GenBank/DDBJ databases">
        <authorList>
            <person name="Danneels B."/>
        </authorList>
    </citation>
    <scope>NUCLEOTIDE SEQUENCE</scope>
</reference>
<dbReference type="InterPro" id="IPR010982">
    <property type="entry name" value="Lambda_DNA-bd_dom_sf"/>
</dbReference>
<dbReference type="Pfam" id="PF13377">
    <property type="entry name" value="Peripla_BP_3"/>
    <property type="match status" value="1"/>
</dbReference>
<sequence length="343" mass="35441">MKRPARVTLADVARLARVSAMTVSRALNTPEKVDAALRERVAQACAQLDYIPSRAARALASARSRLVVALAPAGDPACEPLLDGLGAALHEAGYLMAIARVDPAHPAPEARALALRAFLPHAPEAVALAGLAPDAELFALLGKLDLPWTEACGAGADAKPPRPGAGAPPEAVGETAIAHLRANGRRRIGVLAALGEAGAQGRLAGAIAAWTAATKDQDVPQAIHPAAPGPALGQALLAELLAARPDCDAVYCTHDLLAWGALAHCRQAGIAVPDRLLLIGTHDLPATRWLTPPLASVATRRDLAGRQAALELIARVEGPARRARWYDTGHALRTHDAQPAAAG</sequence>
<dbReference type="GO" id="GO:0003700">
    <property type="term" value="F:DNA-binding transcription factor activity"/>
    <property type="evidence" value="ECO:0007669"/>
    <property type="project" value="TreeGrafter"/>
</dbReference>
<evidence type="ECO:0000256" key="1">
    <source>
        <dbReference type="ARBA" id="ARBA00023015"/>
    </source>
</evidence>